<dbReference type="InterPro" id="IPR036397">
    <property type="entry name" value="RNaseH_sf"/>
</dbReference>
<dbReference type="Gene3D" id="3.30.420.10">
    <property type="entry name" value="Ribonuclease H-like superfamily/Ribonuclease H"/>
    <property type="match status" value="1"/>
</dbReference>
<dbReference type="EMBL" id="HACA01026546">
    <property type="protein sequence ID" value="CDW43907.1"/>
    <property type="molecule type" value="Transcribed_RNA"/>
</dbReference>
<name>A0A0K2V195_LEPSM</name>
<reference evidence="1" key="1">
    <citation type="submission" date="2014-05" db="EMBL/GenBank/DDBJ databases">
        <authorList>
            <person name="Chronopoulou M."/>
        </authorList>
    </citation>
    <scope>NUCLEOTIDE SEQUENCE</scope>
    <source>
        <tissue evidence="1">Whole organism</tissue>
    </source>
</reference>
<organism evidence="1">
    <name type="scientific">Lepeophtheirus salmonis</name>
    <name type="common">Salmon louse</name>
    <name type="synonym">Caligus salmonis</name>
    <dbReference type="NCBI Taxonomy" id="72036"/>
    <lineage>
        <taxon>Eukaryota</taxon>
        <taxon>Metazoa</taxon>
        <taxon>Ecdysozoa</taxon>
        <taxon>Arthropoda</taxon>
        <taxon>Crustacea</taxon>
        <taxon>Multicrustacea</taxon>
        <taxon>Hexanauplia</taxon>
        <taxon>Copepoda</taxon>
        <taxon>Siphonostomatoida</taxon>
        <taxon>Caligidae</taxon>
        <taxon>Lepeophtheirus</taxon>
    </lineage>
</organism>
<evidence type="ECO:0000313" key="1">
    <source>
        <dbReference type="EMBL" id="CDW43907.1"/>
    </source>
</evidence>
<accession>A0A0K2V195</accession>
<sequence>MKKSNKATYVFQHDGTLAHTSNIVEEWMCCIMNILSKNDRTPQSSDPNPLDYSIWWQIEKKDCKVRQRNIDDLKTYIANVYKVFRMRLEAVIEADGGQIHN</sequence>
<dbReference type="GO" id="GO:0003676">
    <property type="term" value="F:nucleic acid binding"/>
    <property type="evidence" value="ECO:0007669"/>
    <property type="project" value="InterPro"/>
</dbReference>
<protein>
    <submittedName>
        <fullName evidence="1">Uncharacterized protein</fullName>
    </submittedName>
</protein>
<dbReference type="AlphaFoldDB" id="A0A0K2V195"/>
<proteinExistence type="predicted"/>